<evidence type="ECO:0000313" key="3">
    <source>
        <dbReference type="Proteomes" id="UP000276133"/>
    </source>
</evidence>
<accession>A0A3M7Q139</accession>
<feature type="compositionally biased region" description="Polar residues" evidence="1">
    <location>
        <begin position="53"/>
        <end position="98"/>
    </location>
</feature>
<feature type="compositionally biased region" description="Basic residues" evidence="1">
    <location>
        <begin position="38"/>
        <end position="52"/>
    </location>
</feature>
<feature type="compositionally biased region" description="Low complexity" evidence="1">
    <location>
        <begin position="134"/>
        <end position="154"/>
    </location>
</feature>
<evidence type="ECO:0000313" key="2">
    <source>
        <dbReference type="EMBL" id="RNA04735.1"/>
    </source>
</evidence>
<feature type="compositionally biased region" description="Polar residues" evidence="1">
    <location>
        <begin position="163"/>
        <end position="172"/>
    </location>
</feature>
<name>A0A3M7Q139_BRAPC</name>
<comment type="caution">
    <text evidence="2">The sequence shown here is derived from an EMBL/GenBank/DDBJ whole genome shotgun (WGS) entry which is preliminary data.</text>
</comment>
<dbReference type="Proteomes" id="UP000276133">
    <property type="component" value="Unassembled WGS sequence"/>
</dbReference>
<evidence type="ECO:0000256" key="1">
    <source>
        <dbReference type="SAM" id="MobiDB-lite"/>
    </source>
</evidence>
<feature type="compositionally biased region" description="Polar residues" evidence="1">
    <location>
        <begin position="1"/>
        <end position="18"/>
    </location>
</feature>
<feature type="compositionally biased region" description="Polar residues" evidence="1">
    <location>
        <begin position="27"/>
        <end position="37"/>
    </location>
</feature>
<keyword evidence="3" id="KW-1185">Reference proteome</keyword>
<dbReference type="AlphaFoldDB" id="A0A3M7Q139"/>
<reference evidence="2 3" key="1">
    <citation type="journal article" date="2018" name="Sci. Rep.">
        <title>Genomic signatures of local adaptation to the degree of environmental predictability in rotifers.</title>
        <authorList>
            <person name="Franch-Gras L."/>
            <person name="Hahn C."/>
            <person name="Garcia-Roger E.M."/>
            <person name="Carmona M.J."/>
            <person name="Serra M."/>
            <person name="Gomez A."/>
        </authorList>
    </citation>
    <scope>NUCLEOTIDE SEQUENCE [LARGE SCALE GENOMIC DNA]</scope>
    <source>
        <strain evidence="2">HYR1</strain>
    </source>
</reference>
<protein>
    <submittedName>
        <fullName evidence="2">Uncharacterized protein</fullName>
    </submittedName>
</protein>
<proteinExistence type="predicted"/>
<sequence length="186" mass="20307">MHQQNASQNVNTSQTHQQKPMHPNVHKNAQNSNGSHPNHQKHPSQVHPHQTHPNRPQHPSSNLNKSLPVNQPTHKPGFVSQTPIKHPSSSNLNNQNKINGAPNIKNEPYDKNMFNSTKKPSIPPPPMPPGQIKTSPSGSHTSSGSSNFTPSGPTASMKRANDELNNNITTAPNKIPKYVVDQKSAS</sequence>
<feature type="region of interest" description="Disordered" evidence="1">
    <location>
        <begin position="1"/>
        <end position="186"/>
    </location>
</feature>
<dbReference type="EMBL" id="REGN01007985">
    <property type="protein sequence ID" value="RNA04735.1"/>
    <property type="molecule type" value="Genomic_DNA"/>
</dbReference>
<organism evidence="2 3">
    <name type="scientific">Brachionus plicatilis</name>
    <name type="common">Marine rotifer</name>
    <name type="synonym">Brachionus muelleri</name>
    <dbReference type="NCBI Taxonomy" id="10195"/>
    <lineage>
        <taxon>Eukaryota</taxon>
        <taxon>Metazoa</taxon>
        <taxon>Spiralia</taxon>
        <taxon>Gnathifera</taxon>
        <taxon>Rotifera</taxon>
        <taxon>Eurotatoria</taxon>
        <taxon>Monogononta</taxon>
        <taxon>Pseudotrocha</taxon>
        <taxon>Ploima</taxon>
        <taxon>Brachionidae</taxon>
        <taxon>Brachionus</taxon>
    </lineage>
</organism>
<gene>
    <name evidence="2" type="ORF">BpHYR1_048743</name>
</gene>